<organism evidence="2 3">
    <name type="scientific">Ichthyophthirius multifiliis</name>
    <name type="common">White spot disease agent</name>
    <name type="synonym">Ich</name>
    <dbReference type="NCBI Taxonomy" id="5932"/>
    <lineage>
        <taxon>Eukaryota</taxon>
        <taxon>Sar</taxon>
        <taxon>Alveolata</taxon>
        <taxon>Ciliophora</taxon>
        <taxon>Intramacronucleata</taxon>
        <taxon>Oligohymenophorea</taxon>
        <taxon>Hymenostomatida</taxon>
        <taxon>Ophryoglenina</taxon>
        <taxon>Ichthyophthirius</taxon>
    </lineage>
</organism>
<feature type="domain" description="CCDC81 HU" evidence="1">
    <location>
        <begin position="20"/>
        <end position="125"/>
    </location>
</feature>
<dbReference type="OMA" id="IRRQHIS"/>
<dbReference type="AlphaFoldDB" id="G0QUZ6"/>
<proteinExistence type="predicted"/>
<sequence>TKMNLDQIFDYILKKPQNYPGKHLESQPRTNPSYKPLEPKAQFHIIFKATSEYILEKMKDGKGVNIPDFGAFTFEVFSDWIKPAQHSNFDITKDLDEQRTDRKHVHKIRPCFIPNQKFKYALNRYPGKEEISAPKSQHSIYQKGFGMTFCNAGPIAASCFLGKDVVQSAHYAFISAVQDLTTLGYSLVIDLQFVKIMVQQYNLKYQYRQDIIEQLNRKQYELKLRKSDTPSSEHWTTTYQQKWGQSSLNTLLKRPNSRQVRDYYEKTLALKIMS</sequence>
<dbReference type="RefSeq" id="XP_004032552.1">
    <property type="nucleotide sequence ID" value="XM_004032504.1"/>
</dbReference>
<gene>
    <name evidence="2" type="ORF">IMG5_120280</name>
</gene>
<evidence type="ECO:0000259" key="1">
    <source>
        <dbReference type="Pfam" id="PF14908"/>
    </source>
</evidence>
<reference evidence="2 3" key="1">
    <citation type="submission" date="2011-07" db="EMBL/GenBank/DDBJ databases">
        <authorList>
            <person name="Coyne R."/>
            <person name="Brami D."/>
            <person name="Johnson J."/>
            <person name="Hostetler J."/>
            <person name="Hannick L."/>
            <person name="Clark T."/>
            <person name="Cassidy-Hanley D."/>
            <person name="Inman J."/>
        </authorList>
    </citation>
    <scope>NUCLEOTIDE SEQUENCE [LARGE SCALE GENOMIC DNA]</scope>
    <source>
        <strain evidence="2 3">G5</strain>
    </source>
</reference>
<keyword evidence="3" id="KW-1185">Reference proteome</keyword>
<dbReference type="Pfam" id="PF14908">
    <property type="entry name" value="HU-CCDC81_euk_1"/>
    <property type="match status" value="1"/>
</dbReference>
<dbReference type="EMBL" id="GL983926">
    <property type="protein sequence ID" value="EGR30965.1"/>
    <property type="molecule type" value="Genomic_DNA"/>
</dbReference>
<dbReference type="InterPro" id="IPR028034">
    <property type="entry name" value="HU-CCDC81"/>
</dbReference>
<feature type="non-terminal residue" evidence="2">
    <location>
        <position position="1"/>
    </location>
</feature>
<evidence type="ECO:0000313" key="2">
    <source>
        <dbReference type="EMBL" id="EGR30965.1"/>
    </source>
</evidence>
<evidence type="ECO:0000313" key="3">
    <source>
        <dbReference type="Proteomes" id="UP000008983"/>
    </source>
</evidence>
<feature type="non-terminal residue" evidence="2">
    <location>
        <position position="274"/>
    </location>
</feature>
<dbReference type="InParanoid" id="G0QUZ6"/>
<accession>G0QUZ6</accession>
<name>G0QUZ6_ICHMU</name>
<protein>
    <recommendedName>
        <fullName evidence="1">CCDC81 HU domain-containing protein</fullName>
    </recommendedName>
</protein>
<dbReference type="Proteomes" id="UP000008983">
    <property type="component" value="Unassembled WGS sequence"/>
</dbReference>
<dbReference type="GeneID" id="14907084"/>
<dbReference type="OrthoDB" id="414368at2759"/>
<dbReference type="eggNOG" id="ENOG502SK6N">
    <property type="taxonomic scope" value="Eukaryota"/>
</dbReference>